<feature type="coiled-coil region" evidence="1">
    <location>
        <begin position="111"/>
        <end position="155"/>
    </location>
</feature>
<feature type="compositionally biased region" description="Basic and acidic residues" evidence="2">
    <location>
        <begin position="98"/>
        <end position="109"/>
    </location>
</feature>
<keyword evidence="1" id="KW-0175">Coiled coil</keyword>
<comment type="caution">
    <text evidence="3">The sequence shown here is derived from an EMBL/GenBank/DDBJ whole genome shotgun (WGS) entry which is preliminary data.</text>
</comment>
<reference evidence="3" key="1">
    <citation type="submission" date="2023-04" db="EMBL/GenBank/DDBJ databases">
        <title>Black Yeasts Isolated from many extreme environments.</title>
        <authorList>
            <person name="Coleine C."/>
            <person name="Stajich J.E."/>
            <person name="Selbmann L."/>
        </authorList>
    </citation>
    <scope>NUCLEOTIDE SEQUENCE</scope>
    <source>
        <strain evidence="3">CCFEE 5312</strain>
    </source>
</reference>
<evidence type="ECO:0000256" key="2">
    <source>
        <dbReference type="SAM" id="MobiDB-lite"/>
    </source>
</evidence>
<dbReference type="AlphaFoldDB" id="A0AAJ0GHB3"/>
<feature type="compositionally biased region" description="Polar residues" evidence="2">
    <location>
        <begin position="70"/>
        <end position="86"/>
    </location>
</feature>
<sequence>MGLQHMVDNDADDSEHEPHPAKKVKRESITPARKAPFFPELRLPSSFGTSTERRLLGDYEVPKDARPIASPNNTSAHRLKSFNTLSRPPVKATPARPRPCDRTTRPAEDKISKLQAQVSRLHKEDRELKLQVANANGLNGEYRKLKTQVAELKEELYVQKAHARIYKAKLKKRENVMQAAQELVDLSPRVGWRRREEATDELREVIDEYYESDDDE</sequence>
<evidence type="ECO:0000256" key="1">
    <source>
        <dbReference type="SAM" id="Coils"/>
    </source>
</evidence>
<proteinExistence type="predicted"/>
<organism evidence="3 4">
    <name type="scientific">Extremus antarcticus</name>
    <dbReference type="NCBI Taxonomy" id="702011"/>
    <lineage>
        <taxon>Eukaryota</taxon>
        <taxon>Fungi</taxon>
        <taxon>Dikarya</taxon>
        <taxon>Ascomycota</taxon>
        <taxon>Pezizomycotina</taxon>
        <taxon>Dothideomycetes</taxon>
        <taxon>Dothideomycetidae</taxon>
        <taxon>Mycosphaerellales</taxon>
        <taxon>Extremaceae</taxon>
        <taxon>Extremus</taxon>
    </lineage>
</organism>
<keyword evidence="4" id="KW-1185">Reference proteome</keyword>
<feature type="compositionally biased region" description="Basic and acidic residues" evidence="2">
    <location>
        <begin position="51"/>
        <end position="66"/>
    </location>
</feature>
<gene>
    <name evidence="3" type="ORF">LTR09_001747</name>
</gene>
<name>A0AAJ0GHB3_9PEZI</name>
<feature type="region of interest" description="Disordered" evidence="2">
    <location>
        <begin position="1"/>
        <end position="109"/>
    </location>
</feature>
<accession>A0AAJ0GHB3</accession>
<evidence type="ECO:0000313" key="3">
    <source>
        <dbReference type="EMBL" id="KAK3057563.1"/>
    </source>
</evidence>
<evidence type="ECO:0000313" key="4">
    <source>
        <dbReference type="Proteomes" id="UP001271007"/>
    </source>
</evidence>
<dbReference type="Proteomes" id="UP001271007">
    <property type="component" value="Unassembled WGS sequence"/>
</dbReference>
<protein>
    <submittedName>
        <fullName evidence="3">Uncharacterized protein</fullName>
    </submittedName>
</protein>
<dbReference type="EMBL" id="JAWDJX010000003">
    <property type="protein sequence ID" value="KAK3057563.1"/>
    <property type="molecule type" value="Genomic_DNA"/>
</dbReference>